<proteinExistence type="predicted"/>
<evidence type="ECO:0000313" key="2">
    <source>
        <dbReference type="Proteomes" id="UP000032304"/>
    </source>
</evidence>
<name>A0A0D2QSD3_GOSRA</name>
<dbReference type="Proteomes" id="UP000032304">
    <property type="component" value="Chromosome 4"/>
</dbReference>
<dbReference type="EMBL" id="CM001743">
    <property type="protein sequence ID" value="KJB22554.1"/>
    <property type="molecule type" value="Genomic_DNA"/>
</dbReference>
<organism evidence="1 2">
    <name type="scientific">Gossypium raimondii</name>
    <name type="common">Peruvian cotton</name>
    <name type="synonym">Gossypium klotzschianum subsp. raimondii</name>
    <dbReference type="NCBI Taxonomy" id="29730"/>
    <lineage>
        <taxon>Eukaryota</taxon>
        <taxon>Viridiplantae</taxon>
        <taxon>Streptophyta</taxon>
        <taxon>Embryophyta</taxon>
        <taxon>Tracheophyta</taxon>
        <taxon>Spermatophyta</taxon>
        <taxon>Magnoliopsida</taxon>
        <taxon>eudicotyledons</taxon>
        <taxon>Gunneridae</taxon>
        <taxon>Pentapetalae</taxon>
        <taxon>rosids</taxon>
        <taxon>malvids</taxon>
        <taxon>Malvales</taxon>
        <taxon>Malvaceae</taxon>
        <taxon>Malvoideae</taxon>
        <taxon>Gossypium</taxon>
    </lineage>
</organism>
<dbReference type="Gramene" id="KJB22554">
    <property type="protein sequence ID" value="KJB22554"/>
    <property type="gene ID" value="B456_004G054000"/>
</dbReference>
<sequence length="70" mass="7247">MAWRGVGKKGLNASLIRALASAPVGLSAGLNSSSTFDLAVKSLSASFKCVPGKLSHPYLSRHALACLMCQ</sequence>
<evidence type="ECO:0000313" key="1">
    <source>
        <dbReference type="EMBL" id="KJB22554.1"/>
    </source>
</evidence>
<accession>A0A0D2QSD3</accession>
<protein>
    <submittedName>
        <fullName evidence="1">Uncharacterized protein</fullName>
    </submittedName>
</protein>
<reference evidence="1 2" key="1">
    <citation type="journal article" date="2012" name="Nature">
        <title>Repeated polyploidization of Gossypium genomes and the evolution of spinnable cotton fibres.</title>
        <authorList>
            <person name="Paterson A.H."/>
            <person name="Wendel J.F."/>
            <person name="Gundlach H."/>
            <person name="Guo H."/>
            <person name="Jenkins J."/>
            <person name="Jin D."/>
            <person name="Llewellyn D."/>
            <person name="Showmaker K.C."/>
            <person name="Shu S."/>
            <person name="Udall J."/>
            <person name="Yoo M.J."/>
            <person name="Byers R."/>
            <person name="Chen W."/>
            <person name="Doron-Faigenboim A."/>
            <person name="Duke M.V."/>
            <person name="Gong L."/>
            <person name="Grimwood J."/>
            <person name="Grover C."/>
            <person name="Grupp K."/>
            <person name="Hu G."/>
            <person name="Lee T.H."/>
            <person name="Li J."/>
            <person name="Lin L."/>
            <person name="Liu T."/>
            <person name="Marler B.S."/>
            <person name="Page J.T."/>
            <person name="Roberts A.W."/>
            <person name="Romanel E."/>
            <person name="Sanders W.S."/>
            <person name="Szadkowski E."/>
            <person name="Tan X."/>
            <person name="Tang H."/>
            <person name="Xu C."/>
            <person name="Wang J."/>
            <person name="Wang Z."/>
            <person name="Zhang D."/>
            <person name="Zhang L."/>
            <person name="Ashrafi H."/>
            <person name="Bedon F."/>
            <person name="Bowers J.E."/>
            <person name="Brubaker C.L."/>
            <person name="Chee P.W."/>
            <person name="Das S."/>
            <person name="Gingle A.R."/>
            <person name="Haigler C.H."/>
            <person name="Harker D."/>
            <person name="Hoffmann L.V."/>
            <person name="Hovav R."/>
            <person name="Jones D.C."/>
            <person name="Lemke C."/>
            <person name="Mansoor S."/>
            <person name="ur Rahman M."/>
            <person name="Rainville L.N."/>
            <person name="Rambani A."/>
            <person name="Reddy U.K."/>
            <person name="Rong J.K."/>
            <person name="Saranga Y."/>
            <person name="Scheffler B.E."/>
            <person name="Scheffler J.A."/>
            <person name="Stelly D.M."/>
            <person name="Triplett B.A."/>
            <person name="Van Deynze A."/>
            <person name="Vaslin M.F."/>
            <person name="Waghmare V.N."/>
            <person name="Walford S.A."/>
            <person name="Wright R.J."/>
            <person name="Zaki E.A."/>
            <person name="Zhang T."/>
            <person name="Dennis E.S."/>
            <person name="Mayer K.F."/>
            <person name="Peterson D.G."/>
            <person name="Rokhsar D.S."/>
            <person name="Wang X."/>
            <person name="Schmutz J."/>
        </authorList>
    </citation>
    <scope>NUCLEOTIDE SEQUENCE [LARGE SCALE GENOMIC DNA]</scope>
</reference>
<keyword evidence="2" id="KW-1185">Reference proteome</keyword>
<dbReference type="AlphaFoldDB" id="A0A0D2QSD3"/>
<gene>
    <name evidence="1" type="ORF">B456_004G054000</name>
</gene>